<feature type="transmembrane region" description="Helical" evidence="1">
    <location>
        <begin position="46"/>
        <end position="67"/>
    </location>
</feature>
<gene>
    <name evidence="2" type="ORF">AE233_02449</name>
</gene>
<proteinExistence type="predicted"/>
<accession>A0AB37NUF2</accession>
<keyword evidence="1" id="KW-0812">Transmembrane</keyword>
<dbReference type="EMBL" id="QUQA01000010">
    <property type="protein sequence ID" value="RKC02186.1"/>
    <property type="molecule type" value="Genomic_DNA"/>
</dbReference>
<reference evidence="2 3" key="1">
    <citation type="journal article" date="2018" name="BMC Genomics">
        <title>Genes significantly associated with lineage II food isolates of Listeria monocytogenes.</title>
        <authorList>
            <person name="Pirone-Davies C."/>
            <person name="Chen Y."/>
            <person name="Pightling A."/>
            <person name="Ryan G."/>
            <person name="Wang Y."/>
            <person name="Yao K."/>
            <person name="Hoffmann M."/>
            <person name="Allard M.W."/>
        </authorList>
    </citation>
    <scope>NUCLEOTIDE SEQUENCE [LARGE SCALE GENOMIC DNA]</scope>
    <source>
        <strain evidence="2 3">CFSAN028761</strain>
    </source>
</reference>
<dbReference type="AlphaFoldDB" id="A0AB37NUF2"/>
<evidence type="ECO:0000313" key="3">
    <source>
        <dbReference type="Proteomes" id="UP000280270"/>
    </source>
</evidence>
<keyword evidence="1" id="KW-0472">Membrane</keyword>
<evidence type="ECO:0000313" key="2">
    <source>
        <dbReference type="EMBL" id="RKC02186.1"/>
    </source>
</evidence>
<sequence length="84" mass="9569">MVYFVSIILNSLFSNYILVMILTLTVSLISFLVIHDFNSRRQLIEFNIFGIILIISSIFFPGMNIGLHLGRNCFLANNNGDEVK</sequence>
<name>A0AB37NUF2_LISMN</name>
<feature type="transmembrane region" description="Helical" evidence="1">
    <location>
        <begin position="12"/>
        <end position="34"/>
    </location>
</feature>
<protein>
    <submittedName>
        <fullName evidence="2">Uncharacterized protein</fullName>
    </submittedName>
</protein>
<organism evidence="2 3">
    <name type="scientific">Listeria monocytogenes</name>
    <dbReference type="NCBI Taxonomy" id="1639"/>
    <lineage>
        <taxon>Bacteria</taxon>
        <taxon>Bacillati</taxon>
        <taxon>Bacillota</taxon>
        <taxon>Bacilli</taxon>
        <taxon>Bacillales</taxon>
        <taxon>Listeriaceae</taxon>
        <taxon>Listeria</taxon>
    </lineage>
</organism>
<keyword evidence="1" id="KW-1133">Transmembrane helix</keyword>
<comment type="caution">
    <text evidence="2">The sequence shown here is derived from an EMBL/GenBank/DDBJ whole genome shotgun (WGS) entry which is preliminary data.</text>
</comment>
<dbReference type="Proteomes" id="UP000280270">
    <property type="component" value="Unassembled WGS sequence"/>
</dbReference>
<evidence type="ECO:0000256" key="1">
    <source>
        <dbReference type="SAM" id="Phobius"/>
    </source>
</evidence>